<proteinExistence type="predicted"/>
<reference evidence="2" key="1">
    <citation type="submission" date="2021-01" db="EMBL/GenBank/DDBJ databases">
        <authorList>
            <person name="Corre E."/>
            <person name="Pelletier E."/>
            <person name="Niang G."/>
            <person name="Scheremetjew M."/>
            <person name="Finn R."/>
            <person name="Kale V."/>
            <person name="Holt S."/>
            <person name="Cochrane G."/>
            <person name="Meng A."/>
            <person name="Brown T."/>
            <person name="Cohen L."/>
        </authorList>
    </citation>
    <scope>NUCLEOTIDE SEQUENCE</scope>
    <source>
        <strain evidence="2">CCMP 769</strain>
    </source>
</reference>
<dbReference type="AlphaFoldDB" id="A0A7S3AAD1"/>
<dbReference type="EMBL" id="HBHW01043464">
    <property type="protein sequence ID" value="CAE0065605.1"/>
    <property type="molecule type" value="Transcribed_RNA"/>
</dbReference>
<feature type="region of interest" description="Disordered" evidence="1">
    <location>
        <begin position="1"/>
        <end position="21"/>
    </location>
</feature>
<evidence type="ECO:0000256" key="1">
    <source>
        <dbReference type="SAM" id="MobiDB-lite"/>
    </source>
</evidence>
<evidence type="ECO:0000313" key="2">
    <source>
        <dbReference type="EMBL" id="CAE0065605.1"/>
    </source>
</evidence>
<name>A0A7S3AAD1_9RHOD</name>
<gene>
    <name evidence="2" type="ORF">RMAR00112_LOCUS33677</name>
</gene>
<accession>A0A7S3AAD1</accession>
<sequence>MRASSSRKSSDRSTLGRKSTEAEFTVPYLGEFLVRPEKIQLIDLDENELLQIPLPAEHESFIPTYGTLPRDDQGARQELAWKERGSDESSIRARMQTVEVAKEPDLNVVLNSSDIFSARRTSTGRPLSPKLPARPQSLHNEVGDRSSPKASQRQHAHHHRHLLHWDRAHFHLPYFQKRS</sequence>
<organism evidence="2">
    <name type="scientific">Rhodosorus marinus</name>
    <dbReference type="NCBI Taxonomy" id="101924"/>
    <lineage>
        <taxon>Eukaryota</taxon>
        <taxon>Rhodophyta</taxon>
        <taxon>Stylonematophyceae</taxon>
        <taxon>Stylonematales</taxon>
        <taxon>Stylonemataceae</taxon>
        <taxon>Rhodosorus</taxon>
    </lineage>
</organism>
<protein>
    <submittedName>
        <fullName evidence="2">Uncharacterized protein</fullName>
    </submittedName>
</protein>
<feature type="region of interest" description="Disordered" evidence="1">
    <location>
        <begin position="119"/>
        <end position="160"/>
    </location>
</feature>